<feature type="transmembrane region" description="Helical" evidence="1">
    <location>
        <begin position="327"/>
        <end position="347"/>
    </location>
</feature>
<dbReference type="InterPro" id="IPR012507">
    <property type="entry name" value="YibE_F"/>
</dbReference>
<evidence type="ECO:0000313" key="4">
    <source>
        <dbReference type="Proteomes" id="UP000229385"/>
    </source>
</evidence>
<keyword evidence="1" id="KW-1133">Transmembrane helix</keyword>
<feature type="chain" id="PRO_5014643634" description="YibE/F family protein" evidence="2">
    <location>
        <begin position="22"/>
        <end position="359"/>
    </location>
</feature>
<feature type="transmembrane region" description="Helical" evidence="1">
    <location>
        <begin position="181"/>
        <end position="205"/>
    </location>
</feature>
<comment type="caution">
    <text evidence="3">The sequence shown here is derived from an EMBL/GenBank/DDBJ whole genome shotgun (WGS) entry which is preliminary data.</text>
</comment>
<evidence type="ECO:0000313" key="3">
    <source>
        <dbReference type="EMBL" id="PJA46052.1"/>
    </source>
</evidence>
<evidence type="ECO:0000256" key="2">
    <source>
        <dbReference type="SAM" id="SignalP"/>
    </source>
</evidence>
<feature type="signal peptide" evidence="2">
    <location>
        <begin position="1"/>
        <end position="21"/>
    </location>
</feature>
<keyword evidence="2" id="KW-0732">Signal</keyword>
<dbReference type="Pfam" id="PF07907">
    <property type="entry name" value="YibE_F"/>
    <property type="match status" value="1"/>
</dbReference>
<keyword evidence="1" id="KW-0472">Membrane</keyword>
<evidence type="ECO:0008006" key="5">
    <source>
        <dbReference type="Google" id="ProtNLM"/>
    </source>
</evidence>
<dbReference type="AlphaFoldDB" id="A0A2M7XDY0"/>
<gene>
    <name evidence="3" type="ORF">CO174_01115</name>
</gene>
<keyword evidence="1" id="KW-0812">Transmembrane</keyword>
<dbReference type="EMBL" id="PFWU01000012">
    <property type="protein sequence ID" value="PJA46052.1"/>
    <property type="molecule type" value="Genomic_DNA"/>
</dbReference>
<name>A0A2M7XDY0_9BACT</name>
<proteinExistence type="predicted"/>
<dbReference type="Proteomes" id="UP000229385">
    <property type="component" value="Unassembled WGS sequence"/>
</dbReference>
<feature type="transmembrane region" description="Helical" evidence="1">
    <location>
        <begin position="155"/>
        <end position="172"/>
    </location>
</feature>
<feature type="transmembrane region" description="Helical" evidence="1">
    <location>
        <begin position="282"/>
        <end position="307"/>
    </location>
</feature>
<protein>
    <recommendedName>
        <fullName evidence="5">YibE/F family protein</fullName>
    </recommendedName>
</protein>
<feature type="transmembrane region" description="Helical" evidence="1">
    <location>
        <begin position="106"/>
        <end position="124"/>
    </location>
</feature>
<dbReference type="PANTHER" id="PTHR41771">
    <property type="entry name" value="MEMBRANE PROTEIN-RELATED"/>
    <property type="match status" value="1"/>
</dbReference>
<reference evidence="4" key="1">
    <citation type="submission" date="2017-09" db="EMBL/GenBank/DDBJ databases">
        <title>Depth-based differentiation of microbial function through sediment-hosted aquifers and enrichment of novel symbionts in the deep terrestrial subsurface.</title>
        <authorList>
            <person name="Probst A.J."/>
            <person name="Ladd B."/>
            <person name="Jarett J.K."/>
            <person name="Geller-Mcgrath D.E."/>
            <person name="Sieber C.M.K."/>
            <person name="Emerson J.B."/>
            <person name="Anantharaman K."/>
            <person name="Thomas B.C."/>
            <person name="Malmstrom R."/>
            <person name="Stieglmeier M."/>
            <person name="Klingl A."/>
            <person name="Woyke T."/>
            <person name="Ryan C.M."/>
            <person name="Banfield J.F."/>
        </authorList>
    </citation>
    <scope>NUCLEOTIDE SEQUENCE [LARGE SCALE GENOMIC DNA]</scope>
</reference>
<accession>A0A2M7XDY0</accession>
<feature type="transmembrane region" description="Helical" evidence="1">
    <location>
        <begin position="131"/>
        <end position="149"/>
    </location>
</feature>
<feature type="transmembrane region" description="Helical" evidence="1">
    <location>
        <begin position="225"/>
        <end position="244"/>
    </location>
</feature>
<evidence type="ECO:0000256" key="1">
    <source>
        <dbReference type="SAM" id="Phobius"/>
    </source>
</evidence>
<organism evidence="3 4">
    <name type="scientific">Candidatus Uhrbacteria bacterium CG_4_9_14_3_um_filter_50_9</name>
    <dbReference type="NCBI Taxonomy" id="1975035"/>
    <lineage>
        <taxon>Bacteria</taxon>
        <taxon>Candidatus Uhriibacteriota</taxon>
    </lineage>
</organism>
<sequence>MSFMKRILLVLICLIPISVSAQTIEHREENVRISEVVTEEMNDRGLLDYTLNVETTYGESFFVDTKESLLGGLSLKLEEGDNILVEIVEEADGTTAFYKDIPRVNALYLIGGLFLLITLCVGLLRGLRSIIGLGVTMLILFWWVFPSILAGADPVTVTVLGSIVILAVNMHLSHGIKRQTFLAFLSSVAGLGLVLLFTILFTGLAHLTGLGTEEATLLFWEISTIKLPVGLLMAGIILGAAGVLDDIAITQNEVVEELLRANPYTDRRTLFKRAMSVGRHHIASTVNTLVLVYAGAALPLLLLFMHFSGSWQSFLQYEVVAEEIVRTFAGTSALVLTVPISTFFATLQPKTLDTEKHPT</sequence>
<dbReference type="PANTHER" id="PTHR41771:SF1">
    <property type="entry name" value="MEMBRANE PROTEIN"/>
    <property type="match status" value="1"/>
</dbReference>